<keyword evidence="3" id="KW-1185">Reference proteome</keyword>
<organism evidence="2 3">
    <name type="scientific">Mycena pura</name>
    <dbReference type="NCBI Taxonomy" id="153505"/>
    <lineage>
        <taxon>Eukaryota</taxon>
        <taxon>Fungi</taxon>
        <taxon>Dikarya</taxon>
        <taxon>Basidiomycota</taxon>
        <taxon>Agaricomycotina</taxon>
        <taxon>Agaricomycetes</taxon>
        <taxon>Agaricomycetidae</taxon>
        <taxon>Agaricales</taxon>
        <taxon>Marasmiineae</taxon>
        <taxon>Mycenaceae</taxon>
        <taxon>Mycena</taxon>
    </lineage>
</organism>
<feature type="region of interest" description="Disordered" evidence="1">
    <location>
        <begin position="25"/>
        <end position="49"/>
    </location>
</feature>
<dbReference type="Proteomes" id="UP001219525">
    <property type="component" value="Unassembled WGS sequence"/>
</dbReference>
<sequence length="199" mass="22108">MTICLGQFNFIQAAVSAERQWLQRSESQDNAQQKISPQNSIGTGGTNGAKTTSDGARAFVWAAVMSSLAKLRLCSRPHVSTKCTQVFEFDRDGYNLAEIKETYWNTVAVSCISVAEEDEGYIHCFAKSIELYSDLTPRSTFPTTVTVIQLSILSNYICAGLAEKVDAIVLKSAVKYTLIISTLSSMCQMREHLFEKRHM</sequence>
<dbReference type="AlphaFoldDB" id="A0AAD7E1F0"/>
<gene>
    <name evidence="2" type="ORF">GGX14DRAFT_387761</name>
</gene>
<evidence type="ECO:0000313" key="2">
    <source>
        <dbReference type="EMBL" id="KAJ7223445.1"/>
    </source>
</evidence>
<comment type="caution">
    <text evidence="2">The sequence shown here is derived from an EMBL/GenBank/DDBJ whole genome shotgun (WGS) entry which is preliminary data.</text>
</comment>
<name>A0AAD7E1F0_9AGAR</name>
<feature type="compositionally biased region" description="Polar residues" evidence="1">
    <location>
        <begin position="25"/>
        <end position="41"/>
    </location>
</feature>
<dbReference type="EMBL" id="JARJCW010000006">
    <property type="protein sequence ID" value="KAJ7223445.1"/>
    <property type="molecule type" value="Genomic_DNA"/>
</dbReference>
<accession>A0AAD7E1F0</accession>
<evidence type="ECO:0000313" key="3">
    <source>
        <dbReference type="Proteomes" id="UP001219525"/>
    </source>
</evidence>
<reference evidence="2" key="1">
    <citation type="submission" date="2023-03" db="EMBL/GenBank/DDBJ databases">
        <title>Massive genome expansion in bonnet fungi (Mycena s.s.) driven by repeated elements and novel gene families across ecological guilds.</title>
        <authorList>
            <consortium name="Lawrence Berkeley National Laboratory"/>
            <person name="Harder C.B."/>
            <person name="Miyauchi S."/>
            <person name="Viragh M."/>
            <person name="Kuo A."/>
            <person name="Thoen E."/>
            <person name="Andreopoulos B."/>
            <person name="Lu D."/>
            <person name="Skrede I."/>
            <person name="Drula E."/>
            <person name="Henrissat B."/>
            <person name="Morin E."/>
            <person name="Kohler A."/>
            <person name="Barry K."/>
            <person name="LaButti K."/>
            <person name="Morin E."/>
            <person name="Salamov A."/>
            <person name="Lipzen A."/>
            <person name="Mereny Z."/>
            <person name="Hegedus B."/>
            <person name="Baldrian P."/>
            <person name="Stursova M."/>
            <person name="Weitz H."/>
            <person name="Taylor A."/>
            <person name="Grigoriev I.V."/>
            <person name="Nagy L.G."/>
            <person name="Martin F."/>
            <person name="Kauserud H."/>
        </authorList>
    </citation>
    <scope>NUCLEOTIDE SEQUENCE</scope>
    <source>
        <strain evidence="2">9144</strain>
    </source>
</reference>
<evidence type="ECO:0000256" key="1">
    <source>
        <dbReference type="SAM" id="MobiDB-lite"/>
    </source>
</evidence>
<protein>
    <submittedName>
        <fullName evidence="2">Uncharacterized protein</fullName>
    </submittedName>
</protein>
<proteinExistence type="predicted"/>